<dbReference type="InterPro" id="IPR027417">
    <property type="entry name" value="P-loop_NTPase"/>
</dbReference>
<keyword evidence="2" id="KW-0813">Transport</keyword>
<dbReference type="CDD" id="cd03257">
    <property type="entry name" value="ABC_NikE_OppD_transporters"/>
    <property type="match status" value="2"/>
</dbReference>
<evidence type="ECO:0000256" key="1">
    <source>
        <dbReference type="ARBA" id="ARBA00005417"/>
    </source>
</evidence>
<evidence type="ECO:0000259" key="5">
    <source>
        <dbReference type="PROSITE" id="PS50893"/>
    </source>
</evidence>
<dbReference type="InterPro" id="IPR003593">
    <property type="entry name" value="AAA+_ATPase"/>
</dbReference>
<dbReference type="InterPro" id="IPR017871">
    <property type="entry name" value="ABC_transporter-like_CS"/>
</dbReference>
<gene>
    <name evidence="6" type="ORF">ACFQGL_12345</name>
</gene>
<feature type="domain" description="ABC transporter" evidence="5">
    <location>
        <begin position="5"/>
        <end position="254"/>
    </location>
</feature>
<dbReference type="NCBIfam" id="NF007739">
    <property type="entry name" value="PRK10419.1"/>
    <property type="match status" value="2"/>
</dbReference>
<comment type="similarity">
    <text evidence="1">Belongs to the ABC transporter superfamily.</text>
</comment>
<keyword evidence="7" id="KW-1185">Reference proteome</keyword>
<accession>A0ABW1H574</accession>
<sequence length="547" mass="58407">MAPLVTVEDLHVDFDTPTGQVAAVRGISFTVEPGECVAVVGESGSGKSVTARTLVGLPGPGARVRAARLELAGQDVRGHRPRDWRRVRGRLAGLVLQDALVSLDPLRTVGAEIGEVLTTHGIVGRRERAGRVAHLLDLVHLPEPERRARQYPHQLSGGLRQRALIASAIAGEPALLIADEPTTALDVTVQAQILRLLAERRAAGVSLLLISHDLAVVAQVADRVLVLRDGRIVEHGPTGGLLRAPAHPYTRQLLAAVPSVSSRGRRLSATAEVSEGADVLSRPALPARPEIRPGDTVLDATGLTRSYGDHTVVRDVSFSIARGETLGLVGESGSGKSTVARIVAGLLAADTGTVTFEGRPWSGATERARRPLRRRLQLIAQDPLSSFDPRYTVGRVVAENLEPDVPRSERGEHVVELLRRVGLGPDLLDRHPRQLSGGQRQRVAIARAIAPRPSLIICDEPVSALDVSVQAQVLDLLADLRAADGTALLFISHDLGVVHHLSDRVLVLHDGAVVEQGPVGDVFTYPRHDYTRSLLDALPTLVAAGRP</sequence>
<evidence type="ECO:0000313" key="7">
    <source>
        <dbReference type="Proteomes" id="UP001596226"/>
    </source>
</evidence>
<dbReference type="Proteomes" id="UP001596226">
    <property type="component" value="Unassembled WGS sequence"/>
</dbReference>
<organism evidence="6 7">
    <name type="scientific">Micromonospora vulcania</name>
    <dbReference type="NCBI Taxonomy" id="1441873"/>
    <lineage>
        <taxon>Bacteria</taxon>
        <taxon>Bacillati</taxon>
        <taxon>Actinomycetota</taxon>
        <taxon>Actinomycetes</taxon>
        <taxon>Micromonosporales</taxon>
        <taxon>Micromonosporaceae</taxon>
        <taxon>Micromonospora</taxon>
    </lineage>
</organism>
<dbReference type="Pfam" id="PF00005">
    <property type="entry name" value="ABC_tran"/>
    <property type="match status" value="2"/>
</dbReference>
<dbReference type="Gene3D" id="3.40.50.300">
    <property type="entry name" value="P-loop containing nucleotide triphosphate hydrolases"/>
    <property type="match status" value="2"/>
</dbReference>
<dbReference type="PANTHER" id="PTHR43776">
    <property type="entry name" value="TRANSPORT ATP-BINDING PROTEIN"/>
    <property type="match status" value="1"/>
</dbReference>
<dbReference type="PANTHER" id="PTHR43776:SF7">
    <property type="entry name" value="D,D-DIPEPTIDE TRANSPORT ATP-BINDING PROTEIN DDPF-RELATED"/>
    <property type="match status" value="1"/>
</dbReference>
<dbReference type="InterPro" id="IPR003439">
    <property type="entry name" value="ABC_transporter-like_ATP-bd"/>
</dbReference>
<dbReference type="PROSITE" id="PS50893">
    <property type="entry name" value="ABC_TRANSPORTER_2"/>
    <property type="match status" value="2"/>
</dbReference>
<evidence type="ECO:0000256" key="4">
    <source>
        <dbReference type="ARBA" id="ARBA00022840"/>
    </source>
</evidence>
<evidence type="ECO:0000256" key="3">
    <source>
        <dbReference type="ARBA" id="ARBA00022741"/>
    </source>
</evidence>
<evidence type="ECO:0000313" key="6">
    <source>
        <dbReference type="EMBL" id="MFC5924133.1"/>
    </source>
</evidence>
<dbReference type="SMART" id="SM00382">
    <property type="entry name" value="AAA"/>
    <property type="match status" value="2"/>
</dbReference>
<proteinExistence type="inferred from homology"/>
<keyword evidence="3" id="KW-0547">Nucleotide-binding</keyword>
<dbReference type="PROSITE" id="PS00211">
    <property type="entry name" value="ABC_TRANSPORTER_1"/>
    <property type="match status" value="1"/>
</dbReference>
<protein>
    <submittedName>
        <fullName evidence="6">Dipeptide ABC transporter ATP-binding protein</fullName>
    </submittedName>
</protein>
<dbReference type="InterPro" id="IPR013563">
    <property type="entry name" value="Oligopep_ABC_C"/>
</dbReference>
<dbReference type="Pfam" id="PF08352">
    <property type="entry name" value="oligo_HPY"/>
    <property type="match status" value="2"/>
</dbReference>
<reference evidence="7" key="1">
    <citation type="journal article" date="2019" name="Int. J. Syst. Evol. Microbiol.">
        <title>The Global Catalogue of Microorganisms (GCM) 10K type strain sequencing project: providing services to taxonomists for standard genome sequencing and annotation.</title>
        <authorList>
            <consortium name="The Broad Institute Genomics Platform"/>
            <consortium name="The Broad Institute Genome Sequencing Center for Infectious Disease"/>
            <person name="Wu L."/>
            <person name="Ma J."/>
        </authorList>
    </citation>
    <scope>NUCLEOTIDE SEQUENCE [LARGE SCALE GENOMIC DNA]</scope>
    <source>
        <strain evidence="7">CGMCC 4.7144</strain>
    </source>
</reference>
<dbReference type="EMBL" id="JBHSQS010000006">
    <property type="protein sequence ID" value="MFC5924133.1"/>
    <property type="molecule type" value="Genomic_DNA"/>
</dbReference>
<keyword evidence="4 6" id="KW-0067">ATP-binding</keyword>
<dbReference type="NCBIfam" id="NF008453">
    <property type="entry name" value="PRK11308.1"/>
    <property type="match status" value="2"/>
</dbReference>
<dbReference type="RefSeq" id="WP_377510204.1">
    <property type="nucleotide sequence ID" value="NZ_JBHSQS010000006.1"/>
</dbReference>
<name>A0ABW1H574_9ACTN</name>
<comment type="caution">
    <text evidence="6">The sequence shown here is derived from an EMBL/GenBank/DDBJ whole genome shotgun (WGS) entry which is preliminary data.</text>
</comment>
<feature type="domain" description="ABC transporter" evidence="5">
    <location>
        <begin position="298"/>
        <end position="535"/>
    </location>
</feature>
<dbReference type="InterPro" id="IPR050319">
    <property type="entry name" value="ABC_transp_ATP-bind"/>
</dbReference>
<evidence type="ECO:0000256" key="2">
    <source>
        <dbReference type="ARBA" id="ARBA00022448"/>
    </source>
</evidence>
<dbReference type="GO" id="GO:0005524">
    <property type="term" value="F:ATP binding"/>
    <property type="evidence" value="ECO:0007669"/>
    <property type="project" value="UniProtKB-KW"/>
</dbReference>
<dbReference type="SUPFAM" id="SSF52540">
    <property type="entry name" value="P-loop containing nucleoside triphosphate hydrolases"/>
    <property type="match status" value="2"/>
</dbReference>